<keyword evidence="6" id="KW-0325">Glycoprotein</keyword>
<evidence type="ECO:0000256" key="7">
    <source>
        <dbReference type="ARBA" id="ARBA00060315"/>
    </source>
</evidence>
<dbReference type="Gene3D" id="2.40.10.10">
    <property type="entry name" value="Trypsin-like serine proteases"/>
    <property type="match status" value="1"/>
</dbReference>
<keyword evidence="5" id="KW-1015">Disulfide bond</keyword>
<evidence type="ECO:0000256" key="8">
    <source>
        <dbReference type="ARBA" id="ARBA00073729"/>
    </source>
</evidence>
<protein>
    <recommendedName>
        <fullName evidence="8">Serine protease 56</fullName>
    </recommendedName>
</protein>
<evidence type="ECO:0000256" key="1">
    <source>
        <dbReference type="ARBA" id="ARBA00022670"/>
    </source>
</evidence>
<evidence type="ECO:0000313" key="14">
    <source>
        <dbReference type="Proteomes" id="UP000694561"/>
    </source>
</evidence>
<evidence type="ECO:0000256" key="3">
    <source>
        <dbReference type="ARBA" id="ARBA00022801"/>
    </source>
</evidence>
<feature type="compositionally biased region" description="Low complexity" evidence="10">
    <location>
        <begin position="421"/>
        <end position="438"/>
    </location>
</feature>
<dbReference type="GeneTree" id="ENSGT00940000157183"/>
<dbReference type="Pfam" id="PF00089">
    <property type="entry name" value="Trypsin"/>
    <property type="match status" value="1"/>
</dbReference>
<gene>
    <name evidence="13" type="primary">PRSS56</name>
</gene>
<dbReference type="GO" id="GO:0005783">
    <property type="term" value="C:endoplasmic reticulum"/>
    <property type="evidence" value="ECO:0007669"/>
    <property type="project" value="Ensembl"/>
</dbReference>
<dbReference type="GO" id="GO:0043010">
    <property type="term" value="P:camera-type eye development"/>
    <property type="evidence" value="ECO:0007669"/>
    <property type="project" value="Ensembl"/>
</dbReference>
<dbReference type="Proteomes" id="UP000694561">
    <property type="component" value="Unplaced"/>
</dbReference>
<keyword evidence="3 9" id="KW-0378">Hydrolase</keyword>
<evidence type="ECO:0000259" key="12">
    <source>
        <dbReference type="PROSITE" id="PS50240"/>
    </source>
</evidence>
<proteinExistence type="predicted"/>
<dbReference type="Ensembl" id="ENSMMNT00015016127.1">
    <property type="protein sequence ID" value="ENSMMNP00015014706.1"/>
    <property type="gene ID" value="ENSMMNG00015010839.1"/>
</dbReference>
<dbReference type="InterPro" id="IPR009003">
    <property type="entry name" value="Peptidase_S1_PA"/>
</dbReference>
<dbReference type="PROSITE" id="PS00135">
    <property type="entry name" value="TRYPSIN_SER"/>
    <property type="match status" value="1"/>
</dbReference>
<dbReference type="PANTHER" id="PTHR24252:SF10">
    <property type="entry name" value="SERINE PROTEASE 56"/>
    <property type="match status" value="1"/>
</dbReference>
<evidence type="ECO:0000256" key="5">
    <source>
        <dbReference type="ARBA" id="ARBA00023157"/>
    </source>
</evidence>
<dbReference type="InterPro" id="IPR043504">
    <property type="entry name" value="Peptidase_S1_PA_chymotrypsin"/>
</dbReference>
<evidence type="ECO:0000313" key="13">
    <source>
        <dbReference type="Ensembl" id="ENSMMNP00015014706.1"/>
    </source>
</evidence>
<dbReference type="SUPFAM" id="SSF50494">
    <property type="entry name" value="Trypsin-like serine proteases"/>
    <property type="match status" value="1"/>
</dbReference>
<dbReference type="GO" id="GO:0004252">
    <property type="term" value="F:serine-type endopeptidase activity"/>
    <property type="evidence" value="ECO:0007669"/>
    <property type="project" value="Ensembl"/>
</dbReference>
<reference evidence="13" key="1">
    <citation type="submission" date="2025-08" db="UniProtKB">
        <authorList>
            <consortium name="Ensembl"/>
        </authorList>
    </citation>
    <scope>IDENTIFICATION</scope>
</reference>
<feature type="chain" id="PRO_5034469050" description="Serine protease 56" evidence="11">
    <location>
        <begin position="21"/>
        <end position="605"/>
    </location>
</feature>
<feature type="region of interest" description="Disordered" evidence="10">
    <location>
        <begin position="68"/>
        <end position="90"/>
    </location>
</feature>
<feature type="region of interest" description="Disordered" evidence="10">
    <location>
        <begin position="576"/>
        <end position="605"/>
    </location>
</feature>
<dbReference type="AlphaFoldDB" id="A0A8C6BD41"/>
<keyword evidence="1 9" id="KW-0645">Protease</keyword>
<reference evidence="13" key="2">
    <citation type="submission" date="2025-09" db="UniProtKB">
        <authorList>
            <consortium name="Ensembl"/>
        </authorList>
    </citation>
    <scope>IDENTIFICATION</scope>
</reference>
<keyword evidence="2 11" id="KW-0732">Signal</keyword>
<dbReference type="SMART" id="SM00020">
    <property type="entry name" value="Tryp_SPc"/>
    <property type="match status" value="1"/>
</dbReference>
<dbReference type="PROSITE" id="PS50240">
    <property type="entry name" value="TRYPSIN_DOM"/>
    <property type="match status" value="1"/>
</dbReference>
<feature type="signal peptide" evidence="11">
    <location>
        <begin position="1"/>
        <end position="20"/>
    </location>
</feature>
<evidence type="ECO:0000256" key="9">
    <source>
        <dbReference type="RuleBase" id="RU363034"/>
    </source>
</evidence>
<evidence type="ECO:0000256" key="6">
    <source>
        <dbReference type="ARBA" id="ARBA00023180"/>
    </source>
</evidence>
<dbReference type="InterPro" id="IPR001254">
    <property type="entry name" value="Trypsin_dom"/>
</dbReference>
<dbReference type="CDD" id="cd00190">
    <property type="entry name" value="Tryp_SPc"/>
    <property type="match status" value="1"/>
</dbReference>
<evidence type="ECO:0000256" key="11">
    <source>
        <dbReference type="SAM" id="SignalP"/>
    </source>
</evidence>
<feature type="region of interest" description="Disordered" evidence="10">
    <location>
        <begin position="421"/>
        <end position="476"/>
    </location>
</feature>
<dbReference type="InterPro" id="IPR001314">
    <property type="entry name" value="Peptidase_S1A"/>
</dbReference>
<dbReference type="GO" id="GO:0006508">
    <property type="term" value="P:proteolysis"/>
    <property type="evidence" value="ECO:0007669"/>
    <property type="project" value="UniProtKB-KW"/>
</dbReference>
<dbReference type="PROSITE" id="PS00134">
    <property type="entry name" value="TRYPSIN_HIS"/>
    <property type="match status" value="1"/>
</dbReference>
<evidence type="ECO:0000256" key="4">
    <source>
        <dbReference type="ARBA" id="ARBA00022825"/>
    </source>
</evidence>
<dbReference type="PRINTS" id="PR00722">
    <property type="entry name" value="CHYMOTRYPSIN"/>
</dbReference>
<evidence type="ECO:0000256" key="2">
    <source>
        <dbReference type="ARBA" id="ARBA00022729"/>
    </source>
</evidence>
<feature type="compositionally biased region" description="Basic and acidic residues" evidence="10">
    <location>
        <begin position="440"/>
        <end position="451"/>
    </location>
</feature>
<dbReference type="FunFam" id="2.40.10.10:FF:000081">
    <property type="entry name" value="Serine protease 56"/>
    <property type="match status" value="1"/>
</dbReference>
<evidence type="ECO:0000256" key="10">
    <source>
        <dbReference type="SAM" id="MobiDB-lite"/>
    </source>
</evidence>
<sequence length="605" mass="64724">MLLALLLLLLPLPDPRSAHGHPLYTRVPPSTLQALSAQGTKVLQAAQRSAQWAVNRVVMEIQHRLHECRTPGRPGPRAPLLQDPPEPGPCGERRPGAVNVTRAHGRIVGGSAAPPGAWPWLVRLQLGGQPLCGGVLVAASWVLTAAHCFAGAPNELLWTVTLAEGPRGEQAEEVPVNRILPHPKFDPRTFHNDLALVQLWTPVSPTGAARPVCLPQEPQEPPAGTACAIAGWGALFEDGPEAEAVREARVPLLSADTCRRALGPGLRPSSMLCAGYLAGGIDSCQGDSGGPLTCSEPGPRPREVLYGVTSWGDGCGEPGKPGVYTRVAVFKDWLQEQMSAAPFSREPSCRELLAWDPSEEPLADAAPPCAFYAHLCPGPAGACARLAHQQCLQRRRRCELRSLAHTLLELLRGAQELFGPRPGARPLAPALARPAPSLRDPPRHLSREQRLHSGSRAAGTGFPKRRSEQRGEANGCPGLEPLWQKLAALQGTHAWILQVPAERLAMDFHEVLADLGSKTLTGLFRAWVWAGLGGRHVVFGGLVGLEPATLAQSLPRLLVQALQAFRLAALAEAEPGPRMAPRQGRGLGKKGHHPLSPQVPPARWP</sequence>
<keyword evidence="4 9" id="KW-0720">Serine protease</keyword>
<accession>A0A8C6BD41</accession>
<dbReference type="PANTHER" id="PTHR24252">
    <property type="entry name" value="ACROSIN-RELATED"/>
    <property type="match status" value="1"/>
</dbReference>
<organism evidence="13 14">
    <name type="scientific">Monodon monoceros</name>
    <name type="common">Narwhal</name>
    <name type="synonym">Ceratodon monodon</name>
    <dbReference type="NCBI Taxonomy" id="40151"/>
    <lineage>
        <taxon>Eukaryota</taxon>
        <taxon>Metazoa</taxon>
        <taxon>Chordata</taxon>
        <taxon>Craniata</taxon>
        <taxon>Vertebrata</taxon>
        <taxon>Euteleostomi</taxon>
        <taxon>Mammalia</taxon>
        <taxon>Eutheria</taxon>
        <taxon>Laurasiatheria</taxon>
        <taxon>Artiodactyla</taxon>
        <taxon>Whippomorpha</taxon>
        <taxon>Cetacea</taxon>
        <taxon>Odontoceti</taxon>
        <taxon>Monodontidae</taxon>
        <taxon>Monodon</taxon>
    </lineage>
</organism>
<keyword evidence="14" id="KW-1185">Reference proteome</keyword>
<comment type="function">
    <text evidence="7">Serine protease required during eye development.</text>
</comment>
<feature type="domain" description="Peptidase S1" evidence="12">
    <location>
        <begin position="107"/>
        <end position="339"/>
    </location>
</feature>
<dbReference type="InterPro" id="IPR018114">
    <property type="entry name" value="TRYPSIN_HIS"/>
</dbReference>
<feature type="compositionally biased region" description="Pro residues" evidence="10">
    <location>
        <begin position="73"/>
        <end position="88"/>
    </location>
</feature>
<name>A0A8C6BD41_MONMO</name>
<dbReference type="InterPro" id="IPR033116">
    <property type="entry name" value="TRYPSIN_SER"/>
</dbReference>